<keyword evidence="4" id="KW-1185">Reference proteome</keyword>
<protein>
    <submittedName>
        <fullName evidence="3">Uncharacterized protein</fullName>
    </submittedName>
</protein>
<organism evidence="3 4">
    <name type="scientific">Paraphoma chrysanthemicola</name>
    <dbReference type="NCBI Taxonomy" id="798071"/>
    <lineage>
        <taxon>Eukaryota</taxon>
        <taxon>Fungi</taxon>
        <taxon>Dikarya</taxon>
        <taxon>Ascomycota</taxon>
        <taxon>Pezizomycotina</taxon>
        <taxon>Dothideomycetes</taxon>
        <taxon>Pleosporomycetidae</taxon>
        <taxon>Pleosporales</taxon>
        <taxon>Pleosporineae</taxon>
        <taxon>Phaeosphaeriaceae</taxon>
        <taxon>Paraphoma</taxon>
    </lineage>
</organism>
<evidence type="ECO:0000256" key="1">
    <source>
        <dbReference type="SAM" id="MobiDB-lite"/>
    </source>
</evidence>
<feature type="region of interest" description="Disordered" evidence="1">
    <location>
        <begin position="124"/>
        <end position="145"/>
    </location>
</feature>
<dbReference type="AlphaFoldDB" id="A0A8K0R152"/>
<reference evidence="3" key="1">
    <citation type="journal article" date="2021" name="Nat. Commun.">
        <title>Genetic determinants of endophytism in the Arabidopsis root mycobiome.</title>
        <authorList>
            <person name="Mesny F."/>
            <person name="Miyauchi S."/>
            <person name="Thiergart T."/>
            <person name="Pickel B."/>
            <person name="Atanasova L."/>
            <person name="Karlsson M."/>
            <person name="Huettel B."/>
            <person name="Barry K.W."/>
            <person name="Haridas S."/>
            <person name="Chen C."/>
            <person name="Bauer D."/>
            <person name="Andreopoulos W."/>
            <person name="Pangilinan J."/>
            <person name="LaButti K."/>
            <person name="Riley R."/>
            <person name="Lipzen A."/>
            <person name="Clum A."/>
            <person name="Drula E."/>
            <person name="Henrissat B."/>
            <person name="Kohler A."/>
            <person name="Grigoriev I.V."/>
            <person name="Martin F.M."/>
            <person name="Hacquard S."/>
        </authorList>
    </citation>
    <scope>NUCLEOTIDE SEQUENCE</scope>
    <source>
        <strain evidence="3">MPI-SDFR-AT-0120</strain>
    </source>
</reference>
<name>A0A8K0R152_9PLEO</name>
<evidence type="ECO:0000313" key="3">
    <source>
        <dbReference type="EMBL" id="KAH7083890.1"/>
    </source>
</evidence>
<feature type="transmembrane region" description="Helical" evidence="2">
    <location>
        <begin position="47"/>
        <end position="71"/>
    </location>
</feature>
<keyword evidence="2" id="KW-1133">Transmembrane helix</keyword>
<dbReference type="EMBL" id="JAGMVJ010000013">
    <property type="protein sequence ID" value="KAH7083890.1"/>
    <property type="molecule type" value="Genomic_DNA"/>
</dbReference>
<proteinExistence type="predicted"/>
<dbReference type="Proteomes" id="UP000813461">
    <property type="component" value="Unassembled WGS sequence"/>
</dbReference>
<sequence>MRSRMHFAQDMELLEPLHLAIADFVSLSKFKGNDRVRQGRRQLRSIILLEGPLVVGISIPLVLGFCLGLAVEGQVSSLVASAGADDLSVIAQKASQRSVDNSFAHPSTNVSFGGQDQYYIDKSTKDARSNQQSTNRGCGRGSLSKVTVPTARPLALERIRPRESLAVVVFPAIVNKPRILPHLPHNHSVRAATPRSTRP</sequence>
<evidence type="ECO:0000313" key="4">
    <source>
        <dbReference type="Proteomes" id="UP000813461"/>
    </source>
</evidence>
<accession>A0A8K0R152</accession>
<keyword evidence="2" id="KW-0472">Membrane</keyword>
<evidence type="ECO:0000256" key="2">
    <source>
        <dbReference type="SAM" id="Phobius"/>
    </source>
</evidence>
<gene>
    <name evidence="3" type="ORF">FB567DRAFT_93626</name>
</gene>
<keyword evidence="2" id="KW-0812">Transmembrane</keyword>
<comment type="caution">
    <text evidence="3">The sequence shown here is derived from an EMBL/GenBank/DDBJ whole genome shotgun (WGS) entry which is preliminary data.</text>
</comment>